<name>A0ACC2LU79_PERAE</name>
<reference evidence="1 2" key="1">
    <citation type="journal article" date="2022" name="Hortic Res">
        <title>A haplotype resolved chromosomal level avocado genome allows analysis of novel avocado genes.</title>
        <authorList>
            <person name="Nath O."/>
            <person name="Fletcher S.J."/>
            <person name="Hayward A."/>
            <person name="Shaw L.M."/>
            <person name="Masouleh A.K."/>
            <person name="Furtado A."/>
            <person name="Henry R.J."/>
            <person name="Mitter N."/>
        </authorList>
    </citation>
    <scope>NUCLEOTIDE SEQUENCE [LARGE SCALE GENOMIC DNA]</scope>
    <source>
        <strain evidence="2">cv. Hass</strain>
    </source>
</reference>
<dbReference type="Proteomes" id="UP001234297">
    <property type="component" value="Chromosome 3"/>
</dbReference>
<accession>A0ACC2LU79</accession>
<proteinExistence type="predicted"/>
<keyword evidence="2" id="KW-1185">Reference proteome</keyword>
<organism evidence="1 2">
    <name type="scientific">Persea americana</name>
    <name type="common">Avocado</name>
    <dbReference type="NCBI Taxonomy" id="3435"/>
    <lineage>
        <taxon>Eukaryota</taxon>
        <taxon>Viridiplantae</taxon>
        <taxon>Streptophyta</taxon>
        <taxon>Embryophyta</taxon>
        <taxon>Tracheophyta</taxon>
        <taxon>Spermatophyta</taxon>
        <taxon>Magnoliopsida</taxon>
        <taxon>Magnoliidae</taxon>
        <taxon>Laurales</taxon>
        <taxon>Lauraceae</taxon>
        <taxon>Persea</taxon>
    </lineage>
</organism>
<evidence type="ECO:0000313" key="2">
    <source>
        <dbReference type="Proteomes" id="UP001234297"/>
    </source>
</evidence>
<protein>
    <submittedName>
        <fullName evidence="1">Uncharacterized protein</fullName>
    </submittedName>
</protein>
<gene>
    <name evidence="1" type="ORF">MRB53_011198</name>
</gene>
<dbReference type="EMBL" id="CM056811">
    <property type="protein sequence ID" value="KAJ8636931.1"/>
    <property type="molecule type" value="Genomic_DNA"/>
</dbReference>
<evidence type="ECO:0000313" key="1">
    <source>
        <dbReference type="EMBL" id="KAJ8636931.1"/>
    </source>
</evidence>
<sequence length="179" mass="17991">MANHKPIVSTVRATTCLLFLAIVVTRSTSARILDEELPPVAASIIAPESSNPAISPVADSAVPAEDDALTPAPAVASPLVSPTTGATTPVAADAAPPHKQAVTGIVLNPAVNQITFAKPNGEIIPPKNGISLTNTNNGIINNNHLPFLTSLGGPTSNTLPQNTGSNVNGGSGLPFLTSG</sequence>
<comment type="caution">
    <text evidence="1">The sequence shown here is derived from an EMBL/GenBank/DDBJ whole genome shotgun (WGS) entry which is preliminary data.</text>
</comment>